<keyword evidence="3 9" id="KW-0813">Transport</keyword>
<evidence type="ECO:0000256" key="6">
    <source>
        <dbReference type="ARBA" id="ARBA00022982"/>
    </source>
</evidence>
<dbReference type="GO" id="GO:0051539">
    <property type="term" value="F:4 iron, 4 sulfur cluster binding"/>
    <property type="evidence" value="ECO:0007669"/>
    <property type="project" value="UniProtKB-UniRule"/>
</dbReference>
<keyword evidence="8 9" id="KW-0411">Iron-sulfur</keyword>
<dbReference type="PROSITE" id="PS51379">
    <property type="entry name" value="4FE4S_FER_2"/>
    <property type="match status" value="2"/>
</dbReference>
<feature type="domain" description="4Fe-4S ferredoxin-type" evidence="10">
    <location>
        <begin position="1"/>
        <end position="30"/>
    </location>
</feature>
<evidence type="ECO:0000256" key="5">
    <source>
        <dbReference type="ARBA" id="ARBA00022723"/>
    </source>
</evidence>
<evidence type="ECO:0000256" key="4">
    <source>
        <dbReference type="ARBA" id="ARBA00022485"/>
    </source>
</evidence>
<name>A0A3L7AD01_9HYPH</name>
<evidence type="ECO:0000256" key="2">
    <source>
        <dbReference type="ARBA" id="ARBA00001966"/>
    </source>
</evidence>
<comment type="function">
    <text evidence="9">Ferredoxins are iron-sulfur proteins that transfer electrons in a wide variety of metabolic reactions.</text>
</comment>
<dbReference type="InterPro" id="IPR017896">
    <property type="entry name" value="4Fe4S_Fe-S-bd"/>
</dbReference>
<dbReference type="RefSeq" id="WP_121623409.1">
    <property type="nucleotide sequence ID" value="NZ_JACIIW010000001.1"/>
</dbReference>
<dbReference type="Gene3D" id="3.30.70.20">
    <property type="match status" value="1"/>
</dbReference>
<keyword evidence="5 9" id="KW-0479">Metal-binding</keyword>
<reference evidence="11 12" key="1">
    <citation type="submission" date="2018-10" db="EMBL/GenBank/DDBJ databases">
        <title>Xanthobacter tagetidis genome sequencing and assembly.</title>
        <authorList>
            <person name="Maclea K.S."/>
            <person name="Goen A.E."/>
            <person name="Fatima S.A."/>
        </authorList>
    </citation>
    <scope>NUCLEOTIDE SEQUENCE [LARGE SCALE GENOMIC DNA]</scope>
    <source>
        <strain evidence="11 12">ATCC 700314</strain>
    </source>
</reference>
<evidence type="ECO:0000256" key="8">
    <source>
        <dbReference type="ARBA" id="ARBA00023014"/>
    </source>
</evidence>
<evidence type="ECO:0000259" key="10">
    <source>
        <dbReference type="PROSITE" id="PS51379"/>
    </source>
</evidence>
<sequence length="94" mass="9996">MAIVVTEACNGCRYTECVAVCPAGCFHADERMVYIDPATCIECRACIPVCPVQAIYDEEDLPGALSGWVEINATRAPLLPAVEEKLPPLKAGAA</sequence>
<evidence type="ECO:0000256" key="9">
    <source>
        <dbReference type="RuleBase" id="RU365098"/>
    </source>
</evidence>
<keyword evidence="7 9" id="KW-0408">Iron</keyword>
<evidence type="ECO:0000256" key="3">
    <source>
        <dbReference type="ARBA" id="ARBA00022448"/>
    </source>
</evidence>
<evidence type="ECO:0000313" key="12">
    <source>
        <dbReference type="Proteomes" id="UP000269692"/>
    </source>
</evidence>
<dbReference type="PRINTS" id="PR00354">
    <property type="entry name" value="7FE8SFRDOXIN"/>
</dbReference>
<feature type="domain" description="4Fe-4S ferredoxin-type" evidence="10">
    <location>
        <begin position="31"/>
        <end position="60"/>
    </location>
</feature>
<dbReference type="SUPFAM" id="SSF54862">
    <property type="entry name" value="4Fe-4S ferredoxins"/>
    <property type="match status" value="1"/>
</dbReference>
<accession>A0A3L7AD01</accession>
<protein>
    <recommendedName>
        <fullName evidence="9">Ferredoxin</fullName>
    </recommendedName>
</protein>
<evidence type="ECO:0000256" key="1">
    <source>
        <dbReference type="ARBA" id="ARBA00001927"/>
    </source>
</evidence>
<comment type="caution">
    <text evidence="11">The sequence shown here is derived from an EMBL/GenBank/DDBJ whole genome shotgun (WGS) entry which is preliminary data.</text>
</comment>
<dbReference type="GO" id="GO:0009055">
    <property type="term" value="F:electron transfer activity"/>
    <property type="evidence" value="ECO:0007669"/>
    <property type="project" value="UniProtKB-UniRule"/>
</dbReference>
<evidence type="ECO:0000256" key="7">
    <source>
        <dbReference type="ARBA" id="ARBA00023004"/>
    </source>
</evidence>
<dbReference type="InterPro" id="IPR000813">
    <property type="entry name" value="7Fe_ferredoxin"/>
</dbReference>
<evidence type="ECO:0000313" key="11">
    <source>
        <dbReference type="EMBL" id="RLP78356.1"/>
    </source>
</evidence>
<dbReference type="AlphaFoldDB" id="A0A3L7AD01"/>
<organism evidence="11 12">
    <name type="scientific">Xanthobacter tagetidis</name>
    <dbReference type="NCBI Taxonomy" id="60216"/>
    <lineage>
        <taxon>Bacteria</taxon>
        <taxon>Pseudomonadati</taxon>
        <taxon>Pseudomonadota</taxon>
        <taxon>Alphaproteobacteria</taxon>
        <taxon>Hyphomicrobiales</taxon>
        <taxon>Xanthobacteraceae</taxon>
        <taxon>Xanthobacter</taxon>
    </lineage>
</organism>
<dbReference type="InterPro" id="IPR050294">
    <property type="entry name" value="RnfB_subfamily"/>
</dbReference>
<keyword evidence="4 9" id="KW-0004">4Fe-4S</keyword>
<dbReference type="Pfam" id="PF12838">
    <property type="entry name" value="Fer4_7"/>
    <property type="match status" value="1"/>
</dbReference>
<dbReference type="PROSITE" id="PS00198">
    <property type="entry name" value="4FE4S_FER_1"/>
    <property type="match status" value="1"/>
</dbReference>
<comment type="cofactor">
    <cofactor evidence="1">
        <name>[3Fe-4S] cluster</name>
        <dbReference type="ChEBI" id="CHEBI:21137"/>
    </cofactor>
</comment>
<dbReference type="Proteomes" id="UP000269692">
    <property type="component" value="Unassembled WGS sequence"/>
</dbReference>
<dbReference type="OrthoDB" id="9803397at2"/>
<dbReference type="EMBL" id="RCTF01000008">
    <property type="protein sequence ID" value="RLP78356.1"/>
    <property type="molecule type" value="Genomic_DNA"/>
</dbReference>
<proteinExistence type="predicted"/>
<dbReference type="InterPro" id="IPR017900">
    <property type="entry name" value="4Fe4S_Fe_S_CS"/>
</dbReference>
<dbReference type="GO" id="GO:0046872">
    <property type="term" value="F:metal ion binding"/>
    <property type="evidence" value="ECO:0007669"/>
    <property type="project" value="UniProtKB-UniRule"/>
</dbReference>
<comment type="cofactor">
    <cofactor evidence="2 9">
        <name>[4Fe-4S] cluster</name>
        <dbReference type="ChEBI" id="CHEBI:49883"/>
    </cofactor>
</comment>
<gene>
    <name evidence="11" type="ORF">D9R14_11135</name>
</gene>
<keyword evidence="6 9" id="KW-0249">Electron transport</keyword>
<dbReference type="PANTHER" id="PTHR42859">
    <property type="entry name" value="OXIDOREDUCTASE"/>
    <property type="match status" value="1"/>
</dbReference>
<keyword evidence="12" id="KW-1185">Reference proteome</keyword>
<dbReference type="PANTHER" id="PTHR42859:SF2">
    <property type="entry name" value="FERREDOXIN"/>
    <property type="match status" value="1"/>
</dbReference>